<comment type="caution">
    <text evidence="15">The sequence shown here is derived from an EMBL/GenBank/DDBJ whole genome shotgun (WGS) entry which is preliminary data.</text>
</comment>
<dbReference type="GO" id="GO:0031490">
    <property type="term" value="F:chromatin DNA binding"/>
    <property type="evidence" value="ECO:0007669"/>
    <property type="project" value="TreeGrafter"/>
</dbReference>
<keyword evidence="6 13" id="KW-0472">Membrane</keyword>
<feature type="domain" description="LEM" evidence="14">
    <location>
        <begin position="1"/>
        <end position="44"/>
    </location>
</feature>
<evidence type="ECO:0000313" key="16">
    <source>
        <dbReference type="Proteomes" id="UP001044222"/>
    </source>
</evidence>
<dbReference type="CDD" id="cd12286">
    <property type="entry name" value="RRM_Man1"/>
    <property type="match status" value="1"/>
</dbReference>
<evidence type="ECO:0000256" key="6">
    <source>
        <dbReference type="ARBA" id="ARBA00023136"/>
    </source>
</evidence>
<dbReference type="SUPFAM" id="SSF54928">
    <property type="entry name" value="RNA-binding domain, RBD"/>
    <property type="match status" value="1"/>
</dbReference>
<keyword evidence="7" id="KW-0539">Nucleus</keyword>
<evidence type="ECO:0000259" key="14">
    <source>
        <dbReference type="PROSITE" id="PS50954"/>
    </source>
</evidence>
<evidence type="ECO:0000256" key="12">
    <source>
        <dbReference type="SAM" id="MobiDB-lite"/>
    </source>
</evidence>
<evidence type="ECO:0000313" key="15">
    <source>
        <dbReference type="EMBL" id="KAG5830865.1"/>
    </source>
</evidence>
<feature type="compositionally biased region" description="Acidic residues" evidence="12">
    <location>
        <begin position="246"/>
        <end position="256"/>
    </location>
</feature>
<evidence type="ECO:0000256" key="5">
    <source>
        <dbReference type="ARBA" id="ARBA00023125"/>
    </source>
</evidence>
<evidence type="ECO:0000256" key="13">
    <source>
        <dbReference type="SAM" id="Phobius"/>
    </source>
</evidence>
<feature type="compositionally biased region" description="Low complexity" evidence="12">
    <location>
        <begin position="164"/>
        <end position="176"/>
    </location>
</feature>
<dbReference type="InterPro" id="IPR011015">
    <property type="entry name" value="LEM/LEM-like_dom_sf"/>
</dbReference>
<evidence type="ECO:0000256" key="1">
    <source>
        <dbReference type="ARBA" id="ARBA00004473"/>
    </source>
</evidence>
<name>A0A9D3RI91_ANGAN</name>
<accession>A0A9D3RI91</accession>
<sequence length="888" mass="97993">MAAAQLTDEELFSELKRLGFTPGPVSENTRPVYLKKLKKLREDQQRRGSRSVKTRNSSSINSGGGNRAAGAAVLVARPVSNDGTYLGPSRSPGGRPALNEKRSVGVSKFVLGFSSDESDVESNQKKGGPQPSSRRDHGSGHQQPPLRPIATPTAARRSLGGGVSSSSRTSPSLGLSEARRGALVSPWWADREKSSSGGSQRNEEVGGGCEETEEDDYDEEEAERETRALNGSGASYPLNRSKLADDYSDSEEEEEDASPKVIGKGKLDRRLPSRRSQPKALPSFLSGARGAQEGEERRGGAFGANDQPAGDFPEEEEDDRNASTGESVLSGGLRSRGYPWRSAIMRESVADGGTSAPPAYNNNHVDSGNGGGGTSGRFSIGLKPRFSTYNSLLAAYPSNHSNHAGPNNAYGQARPKQTVAVPEEELLQQFKREEVSATGGFSAHYLSMFLLTAACLFFLLLGLMYLRMRGSGGSDEDVVIKQHPFGPEFDSAYESKEKDMILKVLLHLHDHLAVIAGEHDCGDHSRYPNRSLLVSEASEYLMLHGPEYEDFFATSLEWVIKSGEDVGIRLIGRDPEELVTDFSDVSLLESTHPKMSFICRFRRAFLTVIHRILLGMAGVAAVLGLAYFMKYRWRKAEEETRQMYDMVERIIDVLRSHSEASQENRDLQPYLPIPHVRDSLVHPQERKKMKKVWERAVAFLSANESRIRTETQRVGGADFLVWRWIQPSLPGDKMSAIPSKVWQGKAFPLDRRNSPPNSLTPCLKIRNMFDPIMEVGENWHLAIHEAILEKCSDNDGIVHIAVDKNSREGCVYVKCLSAEHSGKAFKALHGSWFDGKLVTVKYLRLDRYHQRFPQADGCITPLKPSSKLMNTMAHLRHRSSPASKLGPS</sequence>
<dbReference type="InterPro" id="IPR018996">
    <property type="entry name" value="Man1/Src1-like_C"/>
</dbReference>
<evidence type="ECO:0000256" key="11">
    <source>
        <dbReference type="ARBA" id="ARBA00081981"/>
    </source>
</evidence>
<evidence type="ECO:0000256" key="10">
    <source>
        <dbReference type="ARBA" id="ARBA00067966"/>
    </source>
</evidence>
<evidence type="ECO:0000256" key="7">
    <source>
        <dbReference type="ARBA" id="ARBA00023242"/>
    </source>
</evidence>
<evidence type="ECO:0000256" key="8">
    <source>
        <dbReference type="ARBA" id="ARBA00057490"/>
    </source>
</evidence>
<feature type="compositionally biased region" description="Acidic residues" evidence="12">
    <location>
        <begin position="210"/>
        <end position="223"/>
    </location>
</feature>
<keyword evidence="16" id="KW-1185">Reference proteome</keyword>
<dbReference type="SMART" id="SM00540">
    <property type="entry name" value="LEM"/>
    <property type="match status" value="1"/>
</dbReference>
<dbReference type="GO" id="GO:0006998">
    <property type="term" value="P:nuclear envelope organization"/>
    <property type="evidence" value="ECO:0007669"/>
    <property type="project" value="TreeGrafter"/>
</dbReference>
<dbReference type="GO" id="GO:0005637">
    <property type="term" value="C:nuclear inner membrane"/>
    <property type="evidence" value="ECO:0007669"/>
    <property type="project" value="UniProtKB-SubCell"/>
</dbReference>
<dbReference type="PANTHER" id="PTHR13428:SF10">
    <property type="entry name" value="INNER NUCLEAR MEMBRANE PROTEIN MAN1"/>
    <property type="match status" value="1"/>
</dbReference>
<dbReference type="FunFam" id="1.10.720.40:FF:000001">
    <property type="entry name" value="LEM domain containing 2, isoform CRA_a"/>
    <property type="match status" value="1"/>
</dbReference>
<keyword evidence="4 13" id="KW-1133">Transmembrane helix</keyword>
<feature type="transmembrane region" description="Helical" evidence="13">
    <location>
        <begin position="445"/>
        <end position="466"/>
    </location>
</feature>
<evidence type="ECO:0000256" key="9">
    <source>
        <dbReference type="ARBA" id="ARBA00063273"/>
    </source>
</evidence>
<dbReference type="InterPro" id="IPR003887">
    <property type="entry name" value="LEM_dom"/>
</dbReference>
<dbReference type="SUPFAM" id="SSF63451">
    <property type="entry name" value="LEM domain"/>
    <property type="match status" value="1"/>
</dbReference>
<organism evidence="15 16">
    <name type="scientific">Anguilla anguilla</name>
    <name type="common">European freshwater eel</name>
    <name type="synonym">Muraena anguilla</name>
    <dbReference type="NCBI Taxonomy" id="7936"/>
    <lineage>
        <taxon>Eukaryota</taxon>
        <taxon>Metazoa</taxon>
        <taxon>Chordata</taxon>
        <taxon>Craniata</taxon>
        <taxon>Vertebrata</taxon>
        <taxon>Euteleostomi</taxon>
        <taxon>Actinopterygii</taxon>
        <taxon>Neopterygii</taxon>
        <taxon>Teleostei</taxon>
        <taxon>Anguilliformes</taxon>
        <taxon>Anguillidae</taxon>
        <taxon>Anguilla</taxon>
    </lineage>
</organism>
<evidence type="ECO:0000256" key="4">
    <source>
        <dbReference type="ARBA" id="ARBA00022989"/>
    </source>
</evidence>
<comment type="subunit">
    <text evidence="9">Interacts with SMAD1, SMAD2, SMAD3 and SMAD5. Binds to both phosphorylated and unphosphorylated R-SMADS.</text>
</comment>
<dbReference type="AlphaFoldDB" id="A0A9D3RI91"/>
<evidence type="ECO:0000256" key="3">
    <source>
        <dbReference type="ARBA" id="ARBA00022692"/>
    </source>
</evidence>
<dbReference type="GO" id="GO:0030514">
    <property type="term" value="P:negative regulation of BMP signaling pathway"/>
    <property type="evidence" value="ECO:0007669"/>
    <property type="project" value="TreeGrafter"/>
</dbReference>
<comment type="subcellular location">
    <subcellularLocation>
        <location evidence="1">Nucleus inner membrane</location>
        <topology evidence="1">Multi-pass membrane protein</topology>
    </subcellularLocation>
</comment>
<dbReference type="FunFam" id="1.10.10.1180:FF:000001">
    <property type="entry name" value="inner nuclear membrane protein Man1"/>
    <property type="match status" value="1"/>
</dbReference>
<comment type="function">
    <text evidence="8">Can function as a specific repressor of TGF-beta, activin, and BMP signaling through its interaction with the R-SMAD proteins. Antagonizes TGF-beta-induced cell proliferation arrest.</text>
</comment>
<dbReference type="PROSITE" id="PS50954">
    <property type="entry name" value="LEM"/>
    <property type="match status" value="1"/>
</dbReference>
<feature type="region of interest" description="Disordered" evidence="12">
    <location>
        <begin position="39"/>
        <end position="101"/>
    </location>
</feature>
<dbReference type="InterPro" id="IPR052277">
    <property type="entry name" value="INM_ESCRT-Associated"/>
</dbReference>
<dbReference type="InterPro" id="IPR035979">
    <property type="entry name" value="RBD_domain_sf"/>
</dbReference>
<dbReference type="PANTHER" id="PTHR13428">
    <property type="entry name" value="INNER NUCLEAR MEMBRANE PROTEIN MAN1 LEM DOMAIN CONTAINING PROTEIN"/>
    <property type="match status" value="1"/>
</dbReference>
<keyword evidence="5" id="KW-0238">DNA-binding</keyword>
<dbReference type="Pfam" id="PF09402">
    <property type="entry name" value="MSC"/>
    <property type="match status" value="1"/>
</dbReference>
<feature type="region of interest" description="Disordered" evidence="12">
    <location>
        <begin position="115"/>
        <end position="335"/>
    </location>
</feature>
<feature type="region of interest" description="Disordered" evidence="12">
    <location>
        <begin position="350"/>
        <end position="372"/>
    </location>
</feature>
<keyword evidence="3 13" id="KW-0812">Transmembrane</keyword>
<keyword evidence="2" id="KW-0597">Phosphoprotein</keyword>
<dbReference type="EMBL" id="JAFIRN010000019">
    <property type="protein sequence ID" value="KAG5830865.1"/>
    <property type="molecule type" value="Genomic_DNA"/>
</dbReference>
<reference evidence="15" key="1">
    <citation type="submission" date="2021-01" db="EMBL/GenBank/DDBJ databases">
        <title>A chromosome-scale assembly of European eel, Anguilla anguilla.</title>
        <authorList>
            <person name="Henkel C."/>
            <person name="Jong-Raadsen S.A."/>
            <person name="Dufour S."/>
            <person name="Weltzien F.-A."/>
            <person name="Palstra A.P."/>
            <person name="Pelster B."/>
            <person name="Spaink H.P."/>
            <person name="Van Den Thillart G.E."/>
            <person name="Jansen H."/>
            <person name="Zahm M."/>
            <person name="Klopp C."/>
            <person name="Cedric C."/>
            <person name="Louis A."/>
            <person name="Berthelot C."/>
            <person name="Parey E."/>
            <person name="Roest Crollius H."/>
            <person name="Montfort J."/>
            <person name="Robinson-Rechavi M."/>
            <person name="Bucao C."/>
            <person name="Bouchez O."/>
            <person name="Gislard M."/>
            <person name="Lluch J."/>
            <person name="Milhes M."/>
            <person name="Lampietro C."/>
            <person name="Lopez Roques C."/>
            <person name="Donnadieu C."/>
            <person name="Braasch I."/>
            <person name="Desvignes T."/>
            <person name="Postlethwait J."/>
            <person name="Bobe J."/>
            <person name="Guiguen Y."/>
            <person name="Dirks R."/>
        </authorList>
    </citation>
    <scope>NUCLEOTIDE SEQUENCE</scope>
    <source>
        <strain evidence="15">Tag_6206</strain>
        <tissue evidence="15">Liver</tissue>
    </source>
</reference>
<proteinExistence type="predicted"/>
<feature type="transmembrane region" description="Helical" evidence="13">
    <location>
        <begin position="604"/>
        <end position="629"/>
    </location>
</feature>
<evidence type="ECO:0000256" key="2">
    <source>
        <dbReference type="ARBA" id="ARBA00022553"/>
    </source>
</evidence>
<dbReference type="Pfam" id="PF03020">
    <property type="entry name" value="LEM"/>
    <property type="match status" value="1"/>
</dbReference>
<protein>
    <recommendedName>
        <fullName evidence="10">Inner nuclear membrane protein Man1</fullName>
    </recommendedName>
    <alternativeName>
        <fullName evidence="11">LEM domain-containing protein 3</fullName>
    </alternativeName>
</protein>
<gene>
    <name evidence="15" type="ORF">ANANG_G00315080</name>
</gene>
<dbReference type="InterPro" id="IPR041885">
    <property type="entry name" value="MAN1_winged_helix_dom"/>
</dbReference>
<dbReference type="Gene3D" id="1.10.720.40">
    <property type="match status" value="1"/>
</dbReference>
<dbReference type="Proteomes" id="UP001044222">
    <property type="component" value="Chromosome 19"/>
</dbReference>
<dbReference type="InterPro" id="IPR034394">
    <property type="entry name" value="Man1_RRM"/>
</dbReference>
<dbReference type="Gene3D" id="1.10.10.1180">
    <property type="entry name" value="MAN1, winged-helix domain"/>
    <property type="match status" value="1"/>
</dbReference>
<dbReference type="Gene3D" id="3.30.70.330">
    <property type="match status" value="1"/>
</dbReference>
<dbReference type="InterPro" id="IPR012677">
    <property type="entry name" value="Nucleotide-bd_a/b_plait_sf"/>
</dbReference>
<dbReference type="FunFam" id="3.30.70.330:FF:000176">
    <property type="entry name" value="Inner nuclear membrane protein Man1"/>
    <property type="match status" value="1"/>
</dbReference>